<dbReference type="GO" id="GO:0046872">
    <property type="term" value="F:metal ion binding"/>
    <property type="evidence" value="ECO:0007669"/>
    <property type="project" value="UniProtKB-KW"/>
</dbReference>
<dbReference type="AlphaFoldDB" id="A0AAU7C6J5"/>
<evidence type="ECO:0000256" key="8">
    <source>
        <dbReference type="ARBA" id="ARBA00023239"/>
    </source>
</evidence>
<dbReference type="SUPFAM" id="SSF68923">
    <property type="entry name" value="PEP carboxykinase N-terminal domain"/>
    <property type="match status" value="1"/>
</dbReference>
<keyword evidence="10" id="KW-0479">Metal-binding</keyword>
<dbReference type="InterPro" id="IPR008210">
    <property type="entry name" value="PEP_carboxykinase_N"/>
</dbReference>
<keyword evidence="8 10" id="KW-0456">Lyase</keyword>
<dbReference type="PIRSF" id="PIRSF006294">
    <property type="entry name" value="PEP_crbxkin"/>
    <property type="match status" value="1"/>
</dbReference>
<feature type="binding site" evidence="10">
    <location>
        <position position="200"/>
    </location>
    <ligand>
        <name>substrate</name>
    </ligand>
</feature>
<gene>
    <name evidence="10 11" type="primary">pckA</name>
    <name evidence="11" type="ORF">V5E97_20780</name>
</gene>
<feature type="binding site" evidence="10">
    <location>
        <position position="206"/>
    </location>
    <ligand>
        <name>ATP</name>
        <dbReference type="ChEBI" id="CHEBI:30616"/>
    </ligand>
</feature>
<evidence type="ECO:0000256" key="3">
    <source>
        <dbReference type="ARBA" id="ARBA00012363"/>
    </source>
</evidence>
<evidence type="ECO:0000256" key="7">
    <source>
        <dbReference type="ARBA" id="ARBA00022840"/>
    </source>
</evidence>
<dbReference type="InterPro" id="IPR001272">
    <property type="entry name" value="PEP_carboxykinase_ATP"/>
</dbReference>
<protein>
    <recommendedName>
        <fullName evidence="3 10">Phosphoenolpyruvate carboxykinase (ATP)</fullName>
        <shortName evidence="10">PCK</shortName>
        <shortName evidence="10">PEP carboxykinase</shortName>
        <shortName evidence="10">PEPCK</shortName>
        <ecNumber evidence="3 10">4.1.1.49</ecNumber>
    </recommendedName>
</protein>
<comment type="cofactor">
    <cofactor evidence="10">
        <name>Mn(2+)</name>
        <dbReference type="ChEBI" id="CHEBI:29035"/>
    </cofactor>
    <text evidence="10">Binds 1 Mn(2+) ion per subunit.</text>
</comment>
<dbReference type="NCBIfam" id="NF006820">
    <property type="entry name" value="PRK09344.1-2"/>
    <property type="match status" value="1"/>
</dbReference>
<dbReference type="HAMAP" id="MF_00453">
    <property type="entry name" value="PEPCK_ATP"/>
    <property type="match status" value="1"/>
</dbReference>
<feature type="binding site" evidence="10">
    <location>
        <position position="206"/>
    </location>
    <ligand>
        <name>substrate</name>
    </ligand>
</feature>
<organism evidence="11">
    <name type="scientific">Singulisphaera sp. Ch08</name>
    <dbReference type="NCBI Taxonomy" id="3120278"/>
    <lineage>
        <taxon>Bacteria</taxon>
        <taxon>Pseudomonadati</taxon>
        <taxon>Planctomycetota</taxon>
        <taxon>Planctomycetia</taxon>
        <taxon>Isosphaerales</taxon>
        <taxon>Isosphaeraceae</taxon>
        <taxon>Singulisphaera</taxon>
    </lineage>
</organism>
<dbReference type="GO" id="GO:0005829">
    <property type="term" value="C:cytosol"/>
    <property type="evidence" value="ECO:0007669"/>
    <property type="project" value="TreeGrafter"/>
</dbReference>
<evidence type="ECO:0000256" key="4">
    <source>
        <dbReference type="ARBA" id="ARBA00022432"/>
    </source>
</evidence>
<evidence type="ECO:0000256" key="10">
    <source>
        <dbReference type="HAMAP-Rule" id="MF_00453"/>
    </source>
</evidence>
<feature type="binding site" evidence="10">
    <location>
        <position position="327"/>
    </location>
    <ligand>
        <name>ATP</name>
        <dbReference type="ChEBI" id="CHEBI:30616"/>
    </ligand>
</feature>
<dbReference type="NCBIfam" id="TIGR00224">
    <property type="entry name" value="pckA"/>
    <property type="match status" value="1"/>
</dbReference>
<keyword evidence="10" id="KW-0963">Cytoplasm</keyword>
<feature type="binding site" evidence="10">
    <location>
        <position position="327"/>
    </location>
    <ligand>
        <name>substrate</name>
    </ligand>
</feature>
<dbReference type="RefSeq" id="WP_406693467.1">
    <property type="nucleotide sequence ID" value="NZ_CP155447.1"/>
</dbReference>
<evidence type="ECO:0000256" key="2">
    <source>
        <dbReference type="ARBA" id="ARBA00006052"/>
    </source>
</evidence>
<dbReference type="InterPro" id="IPR013035">
    <property type="entry name" value="PEP_carboxykinase_C"/>
</dbReference>
<dbReference type="PANTHER" id="PTHR30031:SF0">
    <property type="entry name" value="PHOSPHOENOLPYRUVATE CARBOXYKINASE (ATP)"/>
    <property type="match status" value="1"/>
</dbReference>
<comment type="similarity">
    <text evidence="2 10">Belongs to the phosphoenolpyruvate carboxykinase (ATP) family.</text>
</comment>
<name>A0AAU7C6J5_9BACT</name>
<dbReference type="SUPFAM" id="SSF53795">
    <property type="entry name" value="PEP carboxykinase-like"/>
    <property type="match status" value="1"/>
</dbReference>
<feature type="binding site" evidence="10">
    <location>
        <position position="262"/>
    </location>
    <ligand>
        <name>Mn(2+)</name>
        <dbReference type="ChEBI" id="CHEBI:29035"/>
    </ligand>
</feature>
<dbReference type="EC" id="4.1.1.49" evidence="3 10"/>
<keyword evidence="5 10" id="KW-0547">Nucleotide-binding</keyword>
<dbReference type="EMBL" id="CP155447">
    <property type="protein sequence ID" value="XBH00792.1"/>
    <property type="molecule type" value="Genomic_DNA"/>
</dbReference>
<feature type="binding site" evidence="10">
    <location>
        <position position="206"/>
    </location>
    <ligand>
        <name>Mn(2+)</name>
        <dbReference type="ChEBI" id="CHEBI:29035"/>
    </ligand>
</feature>
<dbReference type="CDD" id="cd00484">
    <property type="entry name" value="PEPCK_ATP"/>
    <property type="match status" value="1"/>
</dbReference>
<comment type="pathway">
    <text evidence="1 10">Carbohydrate biosynthesis; gluconeogenesis.</text>
</comment>
<dbReference type="Gene3D" id="3.40.449.10">
    <property type="entry name" value="Phosphoenolpyruvate Carboxykinase, domain 1"/>
    <property type="match status" value="1"/>
</dbReference>
<feature type="binding site" evidence="10">
    <location>
        <position position="225"/>
    </location>
    <ligand>
        <name>ATP</name>
        <dbReference type="ChEBI" id="CHEBI:30616"/>
    </ligand>
</feature>
<dbReference type="Gene3D" id="2.170.8.10">
    <property type="entry name" value="Phosphoenolpyruvate Carboxykinase, domain 2"/>
    <property type="match status" value="1"/>
</dbReference>
<comment type="function">
    <text evidence="10">Involved in the gluconeogenesis. Catalyzes the conversion of oxaloacetate (OAA) to phosphoenolpyruvate (PEP) through direct phosphoryl transfer between the nucleoside triphosphate and OAA.</text>
</comment>
<feature type="binding site" evidence="10">
    <location>
        <begin position="447"/>
        <end position="448"/>
    </location>
    <ligand>
        <name>ATP</name>
        <dbReference type="ChEBI" id="CHEBI:30616"/>
    </ligand>
</feature>
<dbReference type="FunFam" id="2.170.8.10:FF:000001">
    <property type="entry name" value="Phosphoenolpyruvate carboxykinase (ATP)"/>
    <property type="match status" value="1"/>
</dbReference>
<dbReference type="GO" id="GO:0006094">
    <property type="term" value="P:gluconeogenesis"/>
    <property type="evidence" value="ECO:0007669"/>
    <property type="project" value="UniProtKB-UniRule"/>
</dbReference>
<keyword evidence="10" id="KW-0464">Manganese</keyword>
<dbReference type="GO" id="GO:0005524">
    <property type="term" value="F:ATP binding"/>
    <property type="evidence" value="ECO:0007669"/>
    <property type="project" value="UniProtKB-UniRule"/>
</dbReference>
<proteinExistence type="inferred from homology"/>
<evidence type="ECO:0000256" key="5">
    <source>
        <dbReference type="ARBA" id="ARBA00022741"/>
    </source>
</evidence>
<feature type="binding site" evidence="10">
    <location>
        <position position="225"/>
    </location>
    <ligand>
        <name>Mn(2+)</name>
        <dbReference type="ChEBI" id="CHEBI:29035"/>
    </ligand>
</feature>
<dbReference type="PROSITE" id="PS00532">
    <property type="entry name" value="PEPCK_ATP"/>
    <property type="match status" value="1"/>
</dbReference>
<keyword evidence="6 10" id="KW-0210">Decarboxylase</keyword>
<keyword evidence="7 10" id="KW-0067">ATP-binding</keyword>
<comment type="catalytic activity">
    <reaction evidence="9 10">
        <text>oxaloacetate + ATP = phosphoenolpyruvate + ADP + CO2</text>
        <dbReference type="Rhea" id="RHEA:18617"/>
        <dbReference type="ChEBI" id="CHEBI:16452"/>
        <dbReference type="ChEBI" id="CHEBI:16526"/>
        <dbReference type="ChEBI" id="CHEBI:30616"/>
        <dbReference type="ChEBI" id="CHEBI:58702"/>
        <dbReference type="ChEBI" id="CHEBI:456216"/>
        <dbReference type="EC" id="4.1.1.49"/>
    </reaction>
</comment>
<evidence type="ECO:0000256" key="1">
    <source>
        <dbReference type="ARBA" id="ARBA00004742"/>
    </source>
</evidence>
<keyword evidence="4 10" id="KW-0312">Gluconeogenesis</keyword>
<reference evidence="11" key="1">
    <citation type="submission" date="2024-05" db="EMBL/GenBank/DDBJ databases">
        <title>Planctomycetes of the genus Singulisphaera possess chitinolytic capabilities.</title>
        <authorList>
            <person name="Ivanova A."/>
        </authorList>
    </citation>
    <scope>NUCLEOTIDE SEQUENCE</scope>
    <source>
        <strain evidence="11">Ch08T</strain>
    </source>
</reference>
<comment type="subcellular location">
    <subcellularLocation>
        <location evidence="10">Cytoplasm</location>
    </subcellularLocation>
</comment>
<accession>A0AAU7C6J5</accession>
<dbReference type="InterPro" id="IPR015994">
    <property type="entry name" value="PEPCK_ATP_CS"/>
</dbReference>
<feature type="binding site" evidence="10">
    <location>
        <position position="290"/>
    </location>
    <ligand>
        <name>ATP</name>
        <dbReference type="ChEBI" id="CHEBI:30616"/>
    </ligand>
</feature>
<feature type="binding site" evidence="10">
    <location>
        <position position="453"/>
    </location>
    <ligand>
        <name>ATP</name>
        <dbReference type="ChEBI" id="CHEBI:30616"/>
    </ligand>
</feature>
<sequence length="538" mass="59171">MNVSSDRTTAKIGPLTLEDQGWLGLGPQHWNESQAVLAEHALRRSEGELSDQGALVFKTGKYTGRSPKDKFIVREPSSESEIDWGDVNAPFDPGRFDALHQRVLEHLQGREVWIQDSFGGTEPTHRLPIRVICERAYHALFAHQLFVRPTAEELAVHRPEFTIVAVPDFQAVPERDGTRSEVFILLNFARRLVLIGGTQYAGEIKKSVFSILNYLLPRQGVLSMHCSANVGEAGDVALFFGLSGTGKTTLSADPVRALIGDDEHGWGDDGVFNFEGGCYAKCIRLDRLNEPEIYEAIRFGTVLENVVLDPKTRVPDFADASLTENTRAAYPIESIPNHVSGGQGGHPSRIIFLTCDAFGVLPPLSRLTPEQAMYHFLSGYTAKVAGTELELGQEPSAVFSACFGAPFMTLPPNRYAALLGAKMRRHNVEAWLLNTGWTGGGYGQGRRIPLRQTRALVDAVLEGSIRDVSYAVDPIFGLAYPQACPGVLTEILDPRTTWPDPAAYDAQATRLAQLFRKNFTRFNEVEPAIQAAGPRLDS</sequence>
<dbReference type="Pfam" id="PF01293">
    <property type="entry name" value="PEPCK_ATP"/>
    <property type="match status" value="1"/>
</dbReference>
<dbReference type="PANTHER" id="PTHR30031">
    <property type="entry name" value="PHOSPHOENOLPYRUVATE CARBOXYKINASE ATP"/>
    <property type="match status" value="1"/>
</dbReference>
<evidence type="ECO:0000256" key="6">
    <source>
        <dbReference type="ARBA" id="ARBA00022793"/>
    </source>
</evidence>
<feature type="binding site" evidence="10">
    <location>
        <begin position="241"/>
        <end position="249"/>
    </location>
    <ligand>
        <name>ATP</name>
        <dbReference type="ChEBI" id="CHEBI:30616"/>
    </ligand>
</feature>
<evidence type="ECO:0000313" key="11">
    <source>
        <dbReference type="EMBL" id="XBH00792.1"/>
    </source>
</evidence>
<dbReference type="GO" id="GO:0004612">
    <property type="term" value="F:phosphoenolpyruvate carboxykinase (ATP) activity"/>
    <property type="evidence" value="ECO:0007669"/>
    <property type="project" value="UniProtKB-UniRule"/>
</dbReference>
<dbReference type="NCBIfam" id="NF006821">
    <property type="entry name" value="PRK09344.1-3"/>
    <property type="match status" value="1"/>
</dbReference>
<dbReference type="Gene3D" id="3.90.228.20">
    <property type="match status" value="1"/>
</dbReference>
<evidence type="ECO:0000256" key="9">
    <source>
        <dbReference type="ARBA" id="ARBA00047371"/>
    </source>
</evidence>
<feature type="binding site" evidence="10">
    <location>
        <position position="65"/>
    </location>
    <ligand>
        <name>substrate</name>
    </ligand>
</feature>